<sequence>MLSKTVRMLFIVKNNFVEARFPCYKDYIGVLNKKNSMMKYPKTFLIALLTVVLGLQSCDSNDDYVAVNFPNGLVTVKVNPEGKTYFQLDEKTTLYPENLTSTLYDGKEVRALMNFEVLDKVTEGYTKTVRVNWIDSIRTKDMVVIPEGESIDDYGKDPIEIVNDWVTIAEDGYLTLRVRTLWGGSNKKHYLNLVGGVNEENPFEVELRHDAKGDVNGAWGDALIAFRLSEIPAEIQENQKLTLRWKSFNGEIKKVDFKLSGTSSDSGDKVEPAVISRGAAIK</sequence>
<evidence type="ECO:0000313" key="2">
    <source>
        <dbReference type="Proteomes" id="UP000308886"/>
    </source>
</evidence>
<gene>
    <name evidence="1" type="ORF">E5358_12900</name>
</gene>
<proteinExistence type="predicted"/>
<evidence type="ECO:0000313" key="1">
    <source>
        <dbReference type="EMBL" id="TGX80429.1"/>
    </source>
</evidence>
<name>A0AC61QM70_9BACT</name>
<dbReference type="EMBL" id="SRZC01000026">
    <property type="protein sequence ID" value="TGX80429.1"/>
    <property type="molecule type" value="Genomic_DNA"/>
</dbReference>
<dbReference type="Proteomes" id="UP000308886">
    <property type="component" value="Unassembled WGS sequence"/>
</dbReference>
<comment type="caution">
    <text evidence="1">The sequence shown here is derived from an EMBL/GenBank/DDBJ whole genome shotgun (WGS) entry which is preliminary data.</text>
</comment>
<protein>
    <submittedName>
        <fullName evidence="1">Uncharacterized protein</fullName>
    </submittedName>
</protein>
<reference evidence="1" key="1">
    <citation type="submission" date="2019-04" db="EMBL/GenBank/DDBJ databases">
        <title>Microbes associate with the intestines of laboratory mice.</title>
        <authorList>
            <person name="Navarre W."/>
            <person name="Wong E."/>
            <person name="Huang K."/>
            <person name="Tropini C."/>
            <person name="Ng K."/>
            <person name="Yu B."/>
        </authorList>
    </citation>
    <scope>NUCLEOTIDE SEQUENCE</scope>
    <source>
        <strain evidence="1">NM73_A23</strain>
    </source>
</reference>
<organism evidence="1 2">
    <name type="scientific">Palleniella muris</name>
    <dbReference type="NCBI Taxonomy" id="3038145"/>
    <lineage>
        <taxon>Bacteria</taxon>
        <taxon>Pseudomonadati</taxon>
        <taxon>Bacteroidota</taxon>
        <taxon>Bacteroidia</taxon>
        <taxon>Bacteroidales</taxon>
        <taxon>Prevotellaceae</taxon>
        <taxon>Palleniella</taxon>
    </lineage>
</organism>
<keyword evidence="2" id="KW-1185">Reference proteome</keyword>
<accession>A0AC61QM70</accession>